<evidence type="ECO:0000256" key="1">
    <source>
        <dbReference type="ARBA" id="ARBA00001096"/>
    </source>
</evidence>
<evidence type="ECO:0000313" key="6">
    <source>
        <dbReference type="Proteomes" id="UP000239899"/>
    </source>
</evidence>
<dbReference type="InterPro" id="IPR008183">
    <property type="entry name" value="Aldose_1/G6P_1-epimerase"/>
</dbReference>
<dbReference type="STRING" id="3076.A0A2P6TF27"/>
<dbReference type="SUPFAM" id="SSF74650">
    <property type="entry name" value="Galactose mutarotase-like"/>
    <property type="match status" value="1"/>
</dbReference>
<gene>
    <name evidence="5" type="ORF">C2E21_8292</name>
</gene>
<dbReference type="GO" id="GO:0030246">
    <property type="term" value="F:carbohydrate binding"/>
    <property type="evidence" value="ECO:0007669"/>
    <property type="project" value="InterPro"/>
</dbReference>
<accession>A0A2P6TF27</accession>
<dbReference type="Gene3D" id="2.70.98.10">
    <property type="match status" value="1"/>
</dbReference>
<dbReference type="EMBL" id="LHPG02000019">
    <property type="protein sequence ID" value="PRW32573.1"/>
    <property type="molecule type" value="Genomic_DNA"/>
</dbReference>
<evidence type="ECO:0000256" key="4">
    <source>
        <dbReference type="ARBA" id="ARBA00023235"/>
    </source>
</evidence>
<dbReference type="GO" id="GO:0005737">
    <property type="term" value="C:cytoplasm"/>
    <property type="evidence" value="ECO:0007669"/>
    <property type="project" value="TreeGrafter"/>
</dbReference>
<dbReference type="InterPro" id="IPR025532">
    <property type="entry name" value="G6P_1-epimerase"/>
</dbReference>
<keyword evidence="4" id="KW-0413">Isomerase</keyword>
<reference evidence="5 6" key="1">
    <citation type="journal article" date="2018" name="Plant J.">
        <title>Genome sequences of Chlorella sorokiniana UTEX 1602 and Micractinium conductrix SAG 241.80: implications to maltose excretion by a green alga.</title>
        <authorList>
            <person name="Arriola M.B."/>
            <person name="Velmurugan N."/>
            <person name="Zhang Y."/>
            <person name="Plunkett M.H."/>
            <person name="Hondzo H."/>
            <person name="Barney B.M."/>
        </authorList>
    </citation>
    <scope>NUCLEOTIDE SEQUENCE [LARGE SCALE GENOMIC DNA]</scope>
    <source>
        <strain evidence="6">UTEX 1602</strain>
    </source>
</reference>
<dbReference type="Pfam" id="PF01263">
    <property type="entry name" value="Aldose_epim"/>
    <property type="match status" value="1"/>
</dbReference>
<dbReference type="Proteomes" id="UP000239899">
    <property type="component" value="Unassembled WGS sequence"/>
</dbReference>
<dbReference type="InterPro" id="IPR011013">
    <property type="entry name" value="Gal_mutarotase_sf_dom"/>
</dbReference>
<dbReference type="GO" id="GO:0005975">
    <property type="term" value="P:carbohydrate metabolic process"/>
    <property type="evidence" value="ECO:0007669"/>
    <property type="project" value="InterPro"/>
</dbReference>
<dbReference type="OrthoDB" id="1659429at2759"/>
<sequence length="364" mass="38759">MQAVCAVSGAVRPCANASAGRRAVARAALRAAPVQRRAAARGAVRVLAQAAATSSVDVAELNSKFGTNGVEVKAGRGGLPTVHLKSAAGAAVEIALFGGCVTSWKTAEGREVLYIRPDAVFDKSKPISGGIPHCFPQFGPGAIQLHGFARNVDWSLAASKNDGGNPAISLLLTDTDYTRAMWPHSFKAVYTVRLEGETLHTLLEVTNTGDSEFDFTASLHSYFGIDDIETANVRGLQGLEYLDRVADAKHPSVHKELRELVTFRGPVDSVYKSAPSKVTLDTRSGDVAIASNGWPEVVVWTPWTAMEACYREFVCVENAQATSAVKLAPGQSWAATTAMAFTTDPLVEFCAGNPDDPECRVYDD</sequence>
<proteinExistence type="inferred from homology"/>
<dbReference type="InterPro" id="IPR014718">
    <property type="entry name" value="GH-type_carb-bd"/>
</dbReference>
<comment type="similarity">
    <text evidence="2">Belongs to the glucose-6-phosphate 1-epimerase family.</text>
</comment>
<evidence type="ECO:0000256" key="3">
    <source>
        <dbReference type="ARBA" id="ARBA00012083"/>
    </source>
</evidence>
<dbReference type="PANTHER" id="PTHR11122">
    <property type="entry name" value="APOSPORY-ASSOCIATED PROTEIN C-RELATED"/>
    <property type="match status" value="1"/>
</dbReference>
<name>A0A2P6TF27_CHLSO</name>
<dbReference type="Pfam" id="PF02672">
    <property type="entry name" value="CP12"/>
    <property type="match status" value="1"/>
</dbReference>
<comment type="catalytic activity">
    <reaction evidence="1">
        <text>alpha-D-glucose 6-phosphate = beta-D-glucose 6-phosphate</text>
        <dbReference type="Rhea" id="RHEA:16249"/>
        <dbReference type="ChEBI" id="CHEBI:58225"/>
        <dbReference type="ChEBI" id="CHEBI:58247"/>
        <dbReference type="EC" id="5.1.3.15"/>
    </reaction>
</comment>
<dbReference type="GO" id="GO:0047938">
    <property type="term" value="F:glucose-6-phosphate 1-epimerase activity"/>
    <property type="evidence" value="ECO:0007669"/>
    <property type="project" value="UniProtKB-EC"/>
</dbReference>
<dbReference type="EC" id="5.1.3.15" evidence="3"/>
<evidence type="ECO:0000256" key="2">
    <source>
        <dbReference type="ARBA" id="ARBA00005866"/>
    </source>
</evidence>
<organism evidence="5 6">
    <name type="scientific">Chlorella sorokiniana</name>
    <name type="common">Freshwater green alga</name>
    <dbReference type="NCBI Taxonomy" id="3076"/>
    <lineage>
        <taxon>Eukaryota</taxon>
        <taxon>Viridiplantae</taxon>
        <taxon>Chlorophyta</taxon>
        <taxon>core chlorophytes</taxon>
        <taxon>Trebouxiophyceae</taxon>
        <taxon>Chlorellales</taxon>
        <taxon>Chlorellaceae</taxon>
        <taxon>Chlorella clade</taxon>
        <taxon>Chlorella</taxon>
    </lineage>
</organism>
<evidence type="ECO:0000313" key="5">
    <source>
        <dbReference type="EMBL" id="PRW32573.1"/>
    </source>
</evidence>
<dbReference type="CDD" id="cd09020">
    <property type="entry name" value="D-hex-6-P-epi_like"/>
    <property type="match status" value="1"/>
</dbReference>
<dbReference type="PANTHER" id="PTHR11122:SF39">
    <property type="entry name" value="GLUCOSE-6-PHOSPHATE 1-EPIMERASE"/>
    <property type="match status" value="1"/>
</dbReference>
<protein>
    <recommendedName>
        <fullName evidence="3">glucose-6-phosphate 1-epimerase</fullName>
        <ecNumber evidence="3">5.1.3.15</ecNumber>
    </recommendedName>
</protein>
<keyword evidence="6" id="KW-1185">Reference proteome</keyword>
<comment type="caution">
    <text evidence="5">The sequence shown here is derived from an EMBL/GenBank/DDBJ whole genome shotgun (WGS) entry which is preliminary data.</text>
</comment>
<dbReference type="AlphaFoldDB" id="A0A2P6TF27"/>